<dbReference type="InterPro" id="IPR025366">
    <property type="entry name" value="DUF4270"/>
</dbReference>
<accession>A0ABW5WYC4</accession>
<dbReference type="Pfam" id="PF14092">
    <property type="entry name" value="DUF4270"/>
    <property type="match status" value="1"/>
</dbReference>
<evidence type="ECO:0000313" key="1">
    <source>
        <dbReference type="EMBL" id="MFD2831831.1"/>
    </source>
</evidence>
<name>A0ABW5WYC4_9FLAO</name>
<gene>
    <name evidence="1" type="ORF">ACFSYS_00935</name>
</gene>
<comment type="caution">
    <text evidence="1">The sequence shown here is derived from an EMBL/GenBank/DDBJ whole genome shotgun (WGS) entry which is preliminary data.</text>
</comment>
<sequence length="519" mass="57708">MKLYKWIQITTLVVVVFAFIGCDEDFTSIGGEVINNPTNVDLYTSNVKAYSQKINSIQTNSTTGLFLGVDKNPAFGSSIASIVTQASLSSENPGFGDNPELDSVVLNIPYFSTEIADESVETTTYQLDSIYGEGSFKISIFETSYFLNTLDPDTDFTLSQKYYSNQLPAVEQNIIGEALFTDGAFQPSAQVNVDFEPNNDGESDTIVLPPSLRIKLPVDFFKKKVLDNAGTNILLNHGNFNNYLRSLLIKAEANSSEGSQVLLDFSGTSAKISLYYKSDVTVDEEVVRQRDVYNLVLTGNHFNAFENDFNESFLAEINADEENAENLYVKGQEGIMGIVELFPDSTELADLKTRNWLINEANLTFYVNRDLLNGAREPDRIYLFDLDSKNILIDYAFDESYTPSNPYNSIINFSTPLERTEDEEGIQYTLRITQHVSGILEGDIDNVRLGLVVVPNINAVAARDQNGNIFVRNSAIRDSGDIEVAPSVVTLTPLGTVLYGSGATDPEKRLQLRIYYTEY</sequence>
<dbReference type="Proteomes" id="UP001597438">
    <property type="component" value="Unassembled WGS sequence"/>
</dbReference>
<evidence type="ECO:0000313" key="2">
    <source>
        <dbReference type="Proteomes" id="UP001597438"/>
    </source>
</evidence>
<proteinExistence type="predicted"/>
<dbReference type="RefSeq" id="WP_251739903.1">
    <property type="nucleotide sequence ID" value="NZ_JBHUOJ010000004.1"/>
</dbReference>
<keyword evidence="2" id="KW-1185">Reference proteome</keyword>
<dbReference type="EMBL" id="JBHUOJ010000004">
    <property type="protein sequence ID" value="MFD2831831.1"/>
    <property type="molecule type" value="Genomic_DNA"/>
</dbReference>
<organism evidence="1 2">
    <name type="scientific">Christiangramia antarctica</name>
    <dbReference type="NCBI Taxonomy" id="2058158"/>
    <lineage>
        <taxon>Bacteria</taxon>
        <taxon>Pseudomonadati</taxon>
        <taxon>Bacteroidota</taxon>
        <taxon>Flavobacteriia</taxon>
        <taxon>Flavobacteriales</taxon>
        <taxon>Flavobacteriaceae</taxon>
        <taxon>Christiangramia</taxon>
    </lineage>
</organism>
<reference evidence="2" key="1">
    <citation type="journal article" date="2019" name="Int. J. Syst. Evol. Microbiol.">
        <title>The Global Catalogue of Microorganisms (GCM) 10K type strain sequencing project: providing services to taxonomists for standard genome sequencing and annotation.</title>
        <authorList>
            <consortium name="The Broad Institute Genomics Platform"/>
            <consortium name="The Broad Institute Genome Sequencing Center for Infectious Disease"/>
            <person name="Wu L."/>
            <person name="Ma J."/>
        </authorList>
    </citation>
    <scope>NUCLEOTIDE SEQUENCE [LARGE SCALE GENOMIC DNA]</scope>
    <source>
        <strain evidence="2">KCTC 52925</strain>
    </source>
</reference>
<protein>
    <submittedName>
        <fullName evidence="1">DUF4270 domain-containing protein</fullName>
    </submittedName>
</protein>
<dbReference type="PROSITE" id="PS51257">
    <property type="entry name" value="PROKAR_LIPOPROTEIN"/>
    <property type="match status" value="1"/>
</dbReference>